<dbReference type="EMBL" id="JACEEZ010012281">
    <property type="protein sequence ID" value="KAG0720782.1"/>
    <property type="molecule type" value="Genomic_DNA"/>
</dbReference>
<evidence type="ECO:0000256" key="1">
    <source>
        <dbReference type="SAM" id="MobiDB-lite"/>
    </source>
</evidence>
<keyword evidence="3" id="KW-1185">Reference proteome</keyword>
<dbReference type="Proteomes" id="UP000770661">
    <property type="component" value="Unassembled WGS sequence"/>
</dbReference>
<feature type="region of interest" description="Disordered" evidence="1">
    <location>
        <begin position="1"/>
        <end position="34"/>
    </location>
</feature>
<feature type="compositionally biased region" description="Basic and acidic residues" evidence="1">
    <location>
        <begin position="1"/>
        <end position="17"/>
    </location>
</feature>
<gene>
    <name evidence="2" type="ORF">GWK47_047751</name>
</gene>
<proteinExistence type="predicted"/>
<sequence length="118" mass="13113">MTNQEDKEFSPRPKGSPDVEEGGGPPIPSFAQDEASFVGKRAPCFLPRKQEEGRFLICGAARSSPRPAPNPFALSQIRIGELEERLRSGRNGPEKTSFSNWRPRWIEPADPSFPNTCD</sequence>
<name>A0A8J5CVL4_CHIOP</name>
<dbReference type="AlphaFoldDB" id="A0A8J5CVL4"/>
<accession>A0A8J5CVL4</accession>
<feature type="region of interest" description="Disordered" evidence="1">
    <location>
        <begin position="85"/>
        <end position="118"/>
    </location>
</feature>
<evidence type="ECO:0000313" key="2">
    <source>
        <dbReference type="EMBL" id="KAG0720782.1"/>
    </source>
</evidence>
<evidence type="ECO:0000313" key="3">
    <source>
        <dbReference type="Proteomes" id="UP000770661"/>
    </source>
</evidence>
<reference evidence="2" key="1">
    <citation type="submission" date="2020-07" db="EMBL/GenBank/DDBJ databases">
        <title>The High-quality genome of the commercially important snow crab, Chionoecetes opilio.</title>
        <authorList>
            <person name="Jeong J.-H."/>
            <person name="Ryu S."/>
        </authorList>
    </citation>
    <scope>NUCLEOTIDE SEQUENCE</scope>
    <source>
        <strain evidence="2">MADBK_172401_WGS</strain>
        <tissue evidence="2">Digestive gland</tissue>
    </source>
</reference>
<comment type="caution">
    <text evidence="2">The sequence shown here is derived from an EMBL/GenBank/DDBJ whole genome shotgun (WGS) entry which is preliminary data.</text>
</comment>
<protein>
    <submittedName>
        <fullName evidence="2">Uncharacterized protein</fullName>
    </submittedName>
</protein>
<organism evidence="2 3">
    <name type="scientific">Chionoecetes opilio</name>
    <name type="common">Atlantic snow crab</name>
    <name type="synonym">Cancer opilio</name>
    <dbReference type="NCBI Taxonomy" id="41210"/>
    <lineage>
        <taxon>Eukaryota</taxon>
        <taxon>Metazoa</taxon>
        <taxon>Ecdysozoa</taxon>
        <taxon>Arthropoda</taxon>
        <taxon>Crustacea</taxon>
        <taxon>Multicrustacea</taxon>
        <taxon>Malacostraca</taxon>
        <taxon>Eumalacostraca</taxon>
        <taxon>Eucarida</taxon>
        <taxon>Decapoda</taxon>
        <taxon>Pleocyemata</taxon>
        <taxon>Brachyura</taxon>
        <taxon>Eubrachyura</taxon>
        <taxon>Majoidea</taxon>
        <taxon>Majidae</taxon>
        <taxon>Chionoecetes</taxon>
    </lineage>
</organism>